<dbReference type="PIRSF" id="PIRSF001549">
    <property type="entry name" value="His-tRNA_synth"/>
    <property type="match status" value="1"/>
</dbReference>
<evidence type="ECO:0000256" key="1">
    <source>
        <dbReference type="ARBA" id="ARBA00023102"/>
    </source>
</evidence>
<dbReference type="PANTHER" id="PTHR43707:SF1">
    <property type="entry name" value="HISTIDINE--TRNA LIGASE, MITOCHONDRIAL-RELATED"/>
    <property type="match status" value="1"/>
</dbReference>
<name>Q1QIM5_NITHX</name>
<protein>
    <submittedName>
        <fullName evidence="4">ATP phosphoribosyltransferase regulatory subunit</fullName>
        <ecNumber evidence="4">2.4.2.17</ecNumber>
    </submittedName>
</protein>
<feature type="binding site" evidence="2">
    <location>
        <position position="114"/>
    </location>
    <ligand>
        <name>L-histidine</name>
        <dbReference type="ChEBI" id="CHEBI:57595"/>
    </ligand>
</feature>
<feature type="binding site" evidence="2">
    <location>
        <position position="103"/>
    </location>
    <ligand>
        <name>L-histidine</name>
        <dbReference type="ChEBI" id="CHEBI:57595"/>
    </ligand>
</feature>
<dbReference type="HOGENOM" id="CLU_025113_6_0_5"/>
<dbReference type="EC" id="2.4.2.17" evidence="4"/>
<keyword evidence="1" id="KW-0368">Histidine biosynthesis</keyword>
<feature type="domain" description="Class II Histidinyl-tRNA synthetase (HisRS)-like catalytic core" evidence="3">
    <location>
        <begin position="19"/>
        <end position="378"/>
    </location>
</feature>
<dbReference type="GO" id="GO:0000105">
    <property type="term" value="P:L-histidine biosynthetic process"/>
    <property type="evidence" value="ECO:0007669"/>
    <property type="project" value="UniProtKB-KW"/>
</dbReference>
<dbReference type="SUPFAM" id="SSF55681">
    <property type="entry name" value="Class II aaRS and biotin synthetases"/>
    <property type="match status" value="1"/>
</dbReference>
<feature type="binding site" evidence="2">
    <location>
        <begin position="74"/>
        <end position="76"/>
    </location>
    <ligand>
        <name>L-histidine</name>
        <dbReference type="ChEBI" id="CHEBI:57595"/>
    </ligand>
</feature>
<dbReference type="GO" id="GO:0003879">
    <property type="term" value="F:ATP phosphoribosyltransferase activity"/>
    <property type="evidence" value="ECO:0007669"/>
    <property type="project" value="UniProtKB-EC"/>
</dbReference>
<evidence type="ECO:0000256" key="2">
    <source>
        <dbReference type="PIRSR" id="PIRSR001549-1"/>
    </source>
</evidence>
<feature type="binding site" evidence="2">
    <location>
        <position position="325"/>
    </location>
    <ligand>
        <name>L-histidine</name>
        <dbReference type="ChEBI" id="CHEBI:57595"/>
    </ligand>
</feature>
<keyword evidence="4" id="KW-0808">Transferase</keyword>
<dbReference type="eggNOG" id="COG3705">
    <property type="taxonomic scope" value="Bacteria"/>
</dbReference>
<accession>Q1QIM5</accession>
<dbReference type="GO" id="GO:0005737">
    <property type="term" value="C:cytoplasm"/>
    <property type="evidence" value="ECO:0007669"/>
    <property type="project" value="InterPro"/>
</dbReference>
<dbReference type="GO" id="GO:0004821">
    <property type="term" value="F:histidine-tRNA ligase activity"/>
    <property type="evidence" value="ECO:0007669"/>
    <property type="project" value="TreeGrafter"/>
</dbReference>
<keyword evidence="1" id="KW-0028">Amino-acid biosynthesis</keyword>
<keyword evidence="5" id="KW-1185">Reference proteome</keyword>
<feature type="binding site" evidence="2">
    <location>
        <position position="118"/>
    </location>
    <ligand>
        <name>L-histidine</name>
        <dbReference type="ChEBI" id="CHEBI:57595"/>
    </ligand>
</feature>
<proteinExistence type="predicted"/>
<feature type="binding site" evidence="2">
    <location>
        <begin position="329"/>
        <end position="330"/>
    </location>
    <ligand>
        <name>L-histidine</name>
        <dbReference type="ChEBI" id="CHEBI:57595"/>
    </ligand>
</feature>
<dbReference type="GO" id="GO:0006427">
    <property type="term" value="P:histidyl-tRNA aminoacylation"/>
    <property type="evidence" value="ECO:0007669"/>
    <property type="project" value="TreeGrafter"/>
</dbReference>
<evidence type="ECO:0000313" key="4">
    <source>
        <dbReference type="EMBL" id="ABE63922.1"/>
    </source>
</evidence>
<dbReference type="AlphaFoldDB" id="Q1QIM5"/>
<dbReference type="InterPro" id="IPR041715">
    <property type="entry name" value="HisRS-like_core"/>
</dbReference>
<dbReference type="EMBL" id="CP000319">
    <property type="protein sequence ID" value="ABE63922.1"/>
    <property type="molecule type" value="Genomic_DNA"/>
</dbReference>
<dbReference type="Gene3D" id="3.30.930.10">
    <property type="entry name" value="Bira Bifunctional Protein, Domain 2"/>
    <property type="match status" value="1"/>
</dbReference>
<dbReference type="STRING" id="323097.Nham_3187"/>
<keyword evidence="4" id="KW-0328">Glycosyltransferase</keyword>
<evidence type="ECO:0000259" key="3">
    <source>
        <dbReference type="Pfam" id="PF13393"/>
    </source>
</evidence>
<dbReference type="NCBIfam" id="NF008953">
    <property type="entry name" value="PRK12295.1-6"/>
    <property type="match status" value="1"/>
</dbReference>
<organism evidence="4 5">
    <name type="scientific">Nitrobacter hamburgensis (strain DSM 10229 / NCIMB 13809 / X14)</name>
    <dbReference type="NCBI Taxonomy" id="323097"/>
    <lineage>
        <taxon>Bacteria</taxon>
        <taxon>Pseudomonadati</taxon>
        <taxon>Pseudomonadota</taxon>
        <taxon>Alphaproteobacteria</taxon>
        <taxon>Hyphomicrobiales</taxon>
        <taxon>Nitrobacteraceae</taxon>
        <taxon>Nitrobacter</taxon>
    </lineage>
</organism>
<sequence length="395" mass="41893">MDFDMSRSAENPATRSPSWADGLLSSFAQAGYVKAEPAILQPAEPFLDLSGEDIRKSLYLTSDAGSEELCLRPDLTIPVARDYLASGKAGQPAGFCYLGPVFRYRGGRSSEFLQAGIESFGRQDRAAADAEMLALGLEAAAAFGITDVDIRTGDVALFTALIDALELYPVWRRRLIKGFNRKSSLAQDIERLTLATGPGHNEYEGVLAALAGSDRKAALALVTDMMSIAGATNVGGRTLAEIADRFLEQSTLKSGALPRDALTIIKRFLAIAGDPDEALGELRALASDAGLDIHTAIDQVESRIGFMAARGIETGSIGFATSFGRGVDYYTGFEFELQRKGNGDEPLVAGGRYDGLMTQLGAAAPIPAVGFSIWIEALTRFAGEASASRTGRSAS</sequence>
<gene>
    <name evidence="4" type="ordered locus">Nham_3187</name>
</gene>
<dbReference type="PANTHER" id="PTHR43707">
    <property type="entry name" value="HISTIDYL-TRNA SYNTHETASE"/>
    <property type="match status" value="1"/>
</dbReference>
<dbReference type="KEGG" id="nha:Nham_3187"/>
<dbReference type="Proteomes" id="UP000001953">
    <property type="component" value="Chromosome"/>
</dbReference>
<reference evidence="4 5" key="1">
    <citation type="submission" date="2006-03" db="EMBL/GenBank/DDBJ databases">
        <title>Complete sequence of chromosome of Nitrobacter hamburgensis X14.</title>
        <authorList>
            <consortium name="US DOE Joint Genome Institute"/>
            <person name="Copeland A."/>
            <person name="Lucas S."/>
            <person name="Lapidus A."/>
            <person name="Barry K."/>
            <person name="Detter J.C."/>
            <person name="Glavina del Rio T."/>
            <person name="Hammon N."/>
            <person name="Israni S."/>
            <person name="Dalin E."/>
            <person name="Tice H."/>
            <person name="Pitluck S."/>
            <person name="Chain P."/>
            <person name="Malfatti S."/>
            <person name="Shin M."/>
            <person name="Vergez L."/>
            <person name="Schmutz J."/>
            <person name="Larimer F."/>
            <person name="Land M."/>
            <person name="Hauser L."/>
            <person name="Kyrpides N."/>
            <person name="Ivanova N."/>
            <person name="Ward B."/>
            <person name="Arp D."/>
            <person name="Klotz M."/>
            <person name="Stein L."/>
            <person name="O'Mullan G."/>
            <person name="Starkenburg S."/>
            <person name="Sayavedra L."/>
            <person name="Poret-Peterson A.T."/>
            <person name="Gentry M.E."/>
            <person name="Bruce D."/>
            <person name="Richardson P."/>
        </authorList>
    </citation>
    <scope>NUCLEOTIDE SEQUENCE [LARGE SCALE GENOMIC DNA]</scope>
    <source>
        <strain evidence="5">DSM 10229 / NCIMB 13809 / X14</strain>
    </source>
</reference>
<dbReference type="InterPro" id="IPR045864">
    <property type="entry name" value="aa-tRNA-synth_II/BPL/LPL"/>
</dbReference>
<dbReference type="Pfam" id="PF13393">
    <property type="entry name" value="tRNA-synt_His"/>
    <property type="match status" value="1"/>
</dbReference>
<dbReference type="InterPro" id="IPR004516">
    <property type="entry name" value="HisRS/HisZ"/>
</dbReference>
<evidence type="ECO:0000313" key="5">
    <source>
        <dbReference type="Proteomes" id="UP000001953"/>
    </source>
</evidence>